<keyword evidence="2" id="KW-0812">Transmembrane</keyword>
<dbReference type="NCBIfam" id="TIGR01590">
    <property type="entry name" value="yir-bir-cir_Pla"/>
    <property type="match status" value="1"/>
</dbReference>
<dbReference type="InterPro" id="IPR006477">
    <property type="entry name" value="Yir_bir_cir"/>
</dbReference>
<name>A0A1D3LC50_PLACE</name>
<sequence>MSYEVCNTINTIDKFIWEKLEGVVYITHYNEVLRPYCPSKNTLGNNICRSYGEMISSSVLVFLKWLEGSYLCEDDSKNDKLAEYAILWLSYKLSKDPQDGITTLNDFYTKHIENNTKYNDKITNSSKTYKDIINKKQDLMNIGINDISRFYDAFKSLCSMYNELGDENPNCGKCSQKADEFVNKYDELNEDPNITGNNSYKKILTTLFDDYGNLKKKCDNDPSSNFPTLSPIKTTQSFEDASSGSSIERIGSPAEGSEKLSAHTTALNPEATSSGSSIASKLIPALLIFSIPLFLGIAYKYSLFGFDKRVQRQNLREKLKKIKKKMTNYV</sequence>
<keyword evidence="2" id="KW-0472">Membrane</keyword>
<keyword evidence="2" id="KW-1133">Transmembrane helix</keyword>
<evidence type="ECO:0000256" key="1">
    <source>
        <dbReference type="SAM" id="MobiDB-lite"/>
    </source>
</evidence>
<protein>
    <submittedName>
        <fullName evidence="3">CIR protein</fullName>
    </submittedName>
</protein>
<dbReference type="Proteomes" id="UP000195879">
    <property type="component" value="Unassembled WGS sequence"/>
</dbReference>
<evidence type="ECO:0000256" key="2">
    <source>
        <dbReference type="SAM" id="Phobius"/>
    </source>
</evidence>
<evidence type="ECO:0000313" key="3">
    <source>
        <dbReference type="EMBL" id="SCL99707.1"/>
    </source>
</evidence>
<accession>A0A1D3LC50</accession>
<evidence type="ECO:0000313" key="4">
    <source>
        <dbReference type="Proteomes" id="UP000195879"/>
    </source>
</evidence>
<feature type="transmembrane region" description="Helical" evidence="2">
    <location>
        <begin position="282"/>
        <end position="303"/>
    </location>
</feature>
<gene>
    <name evidence="3" type="ORF">PCHDK_000562200</name>
</gene>
<proteinExistence type="predicted"/>
<dbReference type="EMBL" id="FMIO01000591">
    <property type="protein sequence ID" value="SCL99707.1"/>
    <property type="molecule type" value="Genomic_DNA"/>
</dbReference>
<organism evidence="3 4">
    <name type="scientific">Plasmodium chabaudi adami</name>
    <dbReference type="NCBI Taxonomy" id="5826"/>
    <lineage>
        <taxon>Eukaryota</taxon>
        <taxon>Sar</taxon>
        <taxon>Alveolata</taxon>
        <taxon>Apicomplexa</taxon>
        <taxon>Aconoidasida</taxon>
        <taxon>Haemosporida</taxon>
        <taxon>Plasmodiidae</taxon>
        <taxon>Plasmodium</taxon>
        <taxon>Plasmodium (Vinckeia)</taxon>
    </lineage>
</organism>
<dbReference type="AlphaFoldDB" id="A0A1D3LC50"/>
<reference evidence="3 4" key="1">
    <citation type="submission" date="2016-08" db="EMBL/GenBank/DDBJ databases">
        <authorList>
            <consortium name="Pathogen Informatics"/>
        </authorList>
    </citation>
    <scope>NUCLEOTIDE SEQUENCE [LARGE SCALE GENOMIC DNA]</scope>
    <source>
        <strain evidence="3 4">DK</strain>
    </source>
</reference>
<feature type="compositionally biased region" description="Polar residues" evidence="1">
    <location>
        <begin position="236"/>
        <end position="246"/>
    </location>
</feature>
<feature type="region of interest" description="Disordered" evidence="1">
    <location>
        <begin position="236"/>
        <end position="262"/>
    </location>
</feature>
<dbReference type="Pfam" id="PF06022">
    <property type="entry name" value="Cir_Bir_Yir"/>
    <property type="match status" value="1"/>
</dbReference>